<evidence type="ECO:0000313" key="3">
    <source>
        <dbReference type="EMBL" id="KAA0043205.1"/>
    </source>
</evidence>
<feature type="compositionally biased region" description="Basic and acidic residues" evidence="1">
    <location>
        <begin position="1"/>
        <end position="32"/>
    </location>
</feature>
<dbReference type="AlphaFoldDB" id="A0A5A7TP62"/>
<evidence type="ECO:0000313" key="6">
    <source>
        <dbReference type="Proteomes" id="UP000321947"/>
    </source>
</evidence>
<dbReference type="Proteomes" id="UP000321393">
    <property type="component" value="Unassembled WGS sequence"/>
</dbReference>
<evidence type="ECO:0000313" key="5">
    <source>
        <dbReference type="Proteomes" id="UP000321393"/>
    </source>
</evidence>
<dbReference type="OrthoDB" id="1749511at2759"/>
<feature type="region of interest" description="Disordered" evidence="1">
    <location>
        <begin position="1"/>
        <end position="56"/>
    </location>
</feature>
<sequence>METTAKERSEMSERMTESTIHDSTSKKMKETKGLSSKASESERRERKTESDNGNNERNKFKKVEMLIFNEEDPDSWLFDADRYFQIHKLNDSEKMIVVMISFEGSTLNWYRSQEEHEKFTDWTNMKKRLLIQFQSIREGSICGRFLRNKQESTVEEYQNLFDKLVAP</sequence>
<dbReference type="EMBL" id="SSTE01015327">
    <property type="protein sequence ID" value="KAA0043205.1"/>
    <property type="molecule type" value="Genomic_DNA"/>
</dbReference>
<accession>A0A5A7TP62</accession>
<evidence type="ECO:0000313" key="4">
    <source>
        <dbReference type="EMBL" id="TYK12263.1"/>
    </source>
</evidence>
<dbReference type="InterPro" id="IPR005162">
    <property type="entry name" value="Retrotrans_gag_dom"/>
</dbReference>
<dbReference type="EMBL" id="SSTD01010133">
    <property type="protein sequence ID" value="TYK12263.1"/>
    <property type="molecule type" value="Genomic_DNA"/>
</dbReference>
<evidence type="ECO:0000259" key="2">
    <source>
        <dbReference type="Pfam" id="PF03732"/>
    </source>
</evidence>
<protein>
    <submittedName>
        <fullName evidence="3">Transposon Tf2-1 polyprotein isoform X1</fullName>
    </submittedName>
</protein>
<feature type="compositionally biased region" description="Basic and acidic residues" evidence="1">
    <location>
        <begin position="39"/>
        <end position="56"/>
    </location>
</feature>
<evidence type="ECO:0000256" key="1">
    <source>
        <dbReference type="SAM" id="MobiDB-lite"/>
    </source>
</evidence>
<proteinExistence type="predicted"/>
<dbReference type="Pfam" id="PF03732">
    <property type="entry name" value="Retrotrans_gag"/>
    <property type="match status" value="1"/>
</dbReference>
<dbReference type="Proteomes" id="UP000321947">
    <property type="component" value="Unassembled WGS sequence"/>
</dbReference>
<reference evidence="5 6" key="1">
    <citation type="submission" date="2019-08" db="EMBL/GenBank/DDBJ databases">
        <title>Draft genome sequences of two oriental melons (Cucumis melo L. var makuwa).</title>
        <authorList>
            <person name="Kwon S.-Y."/>
        </authorList>
    </citation>
    <scope>NUCLEOTIDE SEQUENCE [LARGE SCALE GENOMIC DNA]</scope>
    <source>
        <strain evidence="6">cv. Chang Bougi</strain>
        <strain evidence="5">cv. SW 3</strain>
        <tissue evidence="3">Leaf</tissue>
    </source>
</reference>
<feature type="domain" description="Retrotransposon gag" evidence="2">
    <location>
        <begin position="98"/>
        <end position="165"/>
    </location>
</feature>
<organism evidence="3 5">
    <name type="scientific">Cucumis melo var. makuwa</name>
    <name type="common">Oriental melon</name>
    <dbReference type="NCBI Taxonomy" id="1194695"/>
    <lineage>
        <taxon>Eukaryota</taxon>
        <taxon>Viridiplantae</taxon>
        <taxon>Streptophyta</taxon>
        <taxon>Embryophyta</taxon>
        <taxon>Tracheophyta</taxon>
        <taxon>Spermatophyta</taxon>
        <taxon>Magnoliopsida</taxon>
        <taxon>eudicotyledons</taxon>
        <taxon>Gunneridae</taxon>
        <taxon>Pentapetalae</taxon>
        <taxon>rosids</taxon>
        <taxon>fabids</taxon>
        <taxon>Cucurbitales</taxon>
        <taxon>Cucurbitaceae</taxon>
        <taxon>Benincaseae</taxon>
        <taxon>Cucumis</taxon>
    </lineage>
</organism>
<name>A0A5A7TP62_CUCMM</name>
<gene>
    <name evidence="4" type="ORF">E5676_scaffold302G00200</name>
    <name evidence="3" type="ORF">E6C27_scaffold110G00770</name>
</gene>
<comment type="caution">
    <text evidence="3">The sequence shown here is derived from an EMBL/GenBank/DDBJ whole genome shotgun (WGS) entry which is preliminary data.</text>
</comment>